<evidence type="ECO:0000256" key="3">
    <source>
        <dbReference type="ARBA" id="ARBA00022475"/>
    </source>
</evidence>
<organism evidence="8 9">
    <name type="scientific">Amphritea pacifica</name>
    <dbReference type="NCBI Taxonomy" id="2811233"/>
    <lineage>
        <taxon>Bacteria</taxon>
        <taxon>Pseudomonadati</taxon>
        <taxon>Pseudomonadota</taxon>
        <taxon>Gammaproteobacteria</taxon>
        <taxon>Oceanospirillales</taxon>
        <taxon>Oceanospirillaceae</taxon>
        <taxon>Amphritea</taxon>
    </lineage>
</organism>
<evidence type="ECO:0000256" key="1">
    <source>
        <dbReference type="ARBA" id="ARBA00004651"/>
    </source>
</evidence>
<gene>
    <name evidence="8" type="ORF">JW498_10560</name>
</gene>
<dbReference type="Pfam" id="PF01810">
    <property type="entry name" value="LysE"/>
    <property type="match status" value="1"/>
</dbReference>
<feature type="transmembrane region" description="Helical" evidence="7">
    <location>
        <begin position="40"/>
        <end position="68"/>
    </location>
</feature>
<dbReference type="EMBL" id="JAFFZP010000014">
    <property type="protein sequence ID" value="MBN0987807.1"/>
    <property type="molecule type" value="Genomic_DNA"/>
</dbReference>
<keyword evidence="4 7" id="KW-0812">Transmembrane</keyword>
<keyword evidence="9" id="KW-1185">Reference proteome</keyword>
<evidence type="ECO:0000256" key="4">
    <source>
        <dbReference type="ARBA" id="ARBA00022692"/>
    </source>
</evidence>
<keyword evidence="5 7" id="KW-1133">Transmembrane helix</keyword>
<dbReference type="RefSeq" id="WP_205213591.1">
    <property type="nucleotide sequence ID" value="NZ_JAFFZP010000014.1"/>
</dbReference>
<comment type="caution">
    <text evidence="8">The sequence shown here is derived from an EMBL/GenBank/DDBJ whole genome shotgun (WGS) entry which is preliminary data.</text>
</comment>
<evidence type="ECO:0000313" key="9">
    <source>
        <dbReference type="Proteomes" id="UP000760472"/>
    </source>
</evidence>
<evidence type="ECO:0000313" key="8">
    <source>
        <dbReference type="EMBL" id="MBN0987807.1"/>
    </source>
</evidence>
<feature type="transmembrane region" description="Helical" evidence="7">
    <location>
        <begin position="186"/>
        <end position="203"/>
    </location>
</feature>
<dbReference type="PANTHER" id="PTHR30086:SF14">
    <property type="entry name" value="HOMOSERINE_HOMOSERINE LACTONE EFFLUX PROTEIN"/>
    <property type="match status" value="1"/>
</dbReference>
<evidence type="ECO:0000256" key="5">
    <source>
        <dbReference type="ARBA" id="ARBA00022989"/>
    </source>
</evidence>
<accession>A0ABS2W8H8</accession>
<dbReference type="PIRSF" id="PIRSF006324">
    <property type="entry name" value="LeuE"/>
    <property type="match status" value="1"/>
</dbReference>
<protein>
    <submittedName>
        <fullName evidence="8">LysE family translocator</fullName>
    </submittedName>
</protein>
<sequence length="204" mass="22332">MTLDTWLLYCSAALLVILIPGPLSLLMMANSLNFGIRRSYPAFLGGVSASLILLIASATGLGALLLASEQLFTLLRYCGAAYLIWLGYRAWRDAGQTSGKNETANNSGRGVMFRRAFTLGISNPKDILFFVAFLPQFMTQESPLLTQLLIMSISWCVLDLISKLGYGLAARVLAPALKKQRNIRRFNRVCGGLFISAGSLVFIR</sequence>
<evidence type="ECO:0000256" key="7">
    <source>
        <dbReference type="SAM" id="Phobius"/>
    </source>
</evidence>
<dbReference type="PANTHER" id="PTHR30086">
    <property type="entry name" value="ARGININE EXPORTER PROTEIN ARGO"/>
    <property type="match status" value="1"/>
</dbReference>
<feature type="transmembrane region" description="Helical" evidence="7">
    <location>
        <begin position="74"/>
        <end position="91"/>
    </location>
</feature>
<comment type="subcellular location">
    <subcellularLocation>
        <location evidence="1">Cell membrane</location>
        <topology evidence="1">Multi-pass membrane protein</topology>
    </subcellularLocation>
</comment>
<evidence type="ECO:0000256" key="6">
    <source>
        <dbReference type="ARBA" id="ARBA00023136"/>
    </source>
</evidence>
<feature type="transmembrane region" description="Helical" evidence="7">
    <location>
        <begin position="6"/>
        <end position="28"/>
    </location>
</feature>
<dbReference type="InterPro" id="IPR001123">
    <property type="entry name" value="LeuE-type"/>
</dbReference>
<comment type="similarity">
    <text evidence="2">Belongs to the Rht family.</text>
</comment>
<reference evidence="8 9" key="1">
    <citation type="submission" date="2021-02" db="EMBL/GenBank/DDBJ databases">
        <title>A novel species of genus Amphritea isolated from a fishpond in China.</title>
        <authorList>
            <person name="Lu H."/>
        </authorList>
    </citation>
    <scope>NUCLEOTIDE SEQUENCE [LARGE SCALE GENOMIC DNA]</scope>
    <source>
        <strain evidence="8 9">RP18W</strain>
    </source>
</reference>
<feature type="transmembrane region" description="Helical" evidence="7">
    <location>
        <begin position="116"/>
        <end position="138"/>
    </location>
</feature>
<keyword evidence="3" id="KW-1003">Cell membrane</keyword>
<evidence type="ECO:0000256" key="2">
    <source>
        <dbReference type="ARBA" id="ARBA00007928"/>
    </source>
</evidence>
<name>A0ABS2W8H8_9GAMM</name>
<feature type="transmembrane region" description="Helical" evidence="7">
    <location>
        <begin position="144"/>
        <end position="166"/>
    </location>
</feature>
<dbReference type="Proteomes" id="UP000760472">
    <property type="component" value="Unassembled WGS sequence"/>
</dbReference>
<proteinExistence type="inferred from homology"/>
<keyword evidence="6 7" id="KW-0472">Membrane</keyword>